<evidence type="ECO:0000256" key="3">
    <source>
        <dbReference type="ARBA" id="ARBA00012780"/>
    </source>
</evidence>
<feature type="domain" description="Glycosyl hydrolase family 81 C-terminal" evidence="10">
    <location>
        <begin position="323"/>
        <end position="674"/>
    </location>
</feature>
<evidence type="ECO:0000256" key="1">
    <source>
        <dbReference type="ARBA" id="ARBA00000382"/>
    </source>
</evidence>
<accession>A0A9P5KTA5</accession>
<dbReference type="InterPro" id="IPR005200">
    <property type="entry name" value="Endo-beta-glucanase"/>
</dbReference>
<evidence type="ECO:0000313" key="11">
    <source>
        <dbReference type="EMBL" id="KAF5100296.1"/>
    </source>
</evidence>
<dbReference type="Pfam" id="PF03639">
    <property type="entry name" value="Glyco_hydro_81"/>
    <property type="match status" value="1"/>
</dbReference>
<evidence type="ECO:0000259" key="10">
    <source>
        <dbReference type="Pfam" id="PF17652"/>
    </source>
</evidence>
<proteinExistence type="inferred from homology"/>
<evidence type="ECO:0000256" key="6">
    <source>
        <dbReference type="ARBA" id="ARBA00023295"/>
    </source>
</evidence>
<organism evidence="11 12">
    <name type="scientific">Geotrichum candidum</name>
    <name type="common">Oospora lactis</name>
    <name type="synonym">Dipodascus geotrichum</name>
    <dbReference type="NCBI Taxonomy" id="1173061"/>
    <lineage>
        <taxon>Eukaryota</taxon>
        <taxon>Fungi</taxon>
        <taxon>Dikarya</taxon>
        <taxon>Ascomycota</taxon>
        <taxon>Saccharomycotina</taxon>
        <taxon>Dipodascomycetes</taxon>
        <taxon>Dipodascales</taxon>
        <taxon>Dipodascaceae</taxon>
        <taxon>Geotrichum</taxon>
    </lineage>
</organism>
<evidence type="ECO:0000313" key="12">
    <source>
        <dbReference type="Proteomes" id="UP000750522"/>
    </source>
</evidence>
<evidence type="ECO:0000256" key="7">
    <source>
        <dbReference type="ARBA" id="ARBA00023316"/>
    </source>
</evidence>
<dbReference type="GO" id="GO:0071555">
    <property type="term" value="P:cell wall organization"/>
    <property type="evidence" value="ECO:0007669"/>
    <property type="project" value="UniProtKB-KW"/>
</dbReference>
<keyword evidence="4" id="KW-0378">Hydrolase</keyword>
<sequence>MLLDSRTGPVFTSPYSLWWTGPQGQPHHGVAVSYTESSQWVYGPNPLAATARYVYSPNGIASIILGATQFDDGNYTFSTSDPTDFAIHASLTKETTGNLGKMTLPLVQGMGMVTALYSDLTPRISSGVGFTQVKELTSPRPDLIKYELTLCNGKKWWLYIRITSTGRTTVTAAGVTVNLEDVYTVTATPTNADVGFMIQVVPALDDAEIALDQTAGQYVTGAYLTGSISDNGRSGTYMIKYGVSGASNEGEPMVLAAPHHVAGLAEETRVKVTSFKLESVALGSLTGYASTQLEMVETLPNDIGFLPYSEAQSGSRTGCGLTPEVRDLLLHTVRKELDQDMLMQTNLESMYFSGKVMDKFAQIVFVAKYILQDDELARMGLTNLKAAFSVFAENQQQSALVYDLTWRGLVSKAGMGHEDPMVDFGSAYYNDHHFHYGYFIHAAAVIGKLDRDLGSGTWVDDNKEFVNSLVRDVANPSGADKYFPMWRAFDWYAGHSWAKGLFVSYDGKDEESSSEDVHFAYSMKLWGCVTGDGALEARGNLMLAVMRRSLNTYMLYTSDNSVVPRKLLPNKTSGILFENKVDHTTYFGANPEYIQGIHMIPVTSVSSYIRGARFVAEEWDQKLQAVVDSLQDGWRGILMMNRALSNPAESLAFFQAEAFDTHWLDPGMSRSWALAYAASMV</sequence>
<dbReference type="InterPro" id="IPR040451">
    <property type="entry name" value="GH81_N"/>
</dbReference>
<dbReference type="GO" id="GO:0009986">
    <property type="term" value="C:cell surface"/>
    <property type="evidence" value="ECO:0007669"/>
    <property type="project" value="TreeGrafter"/>
</dbReference>
<comment type="catalytic activity">
    <reaction evidence="1">
        <text>Hydrolysis of (1-&gt;3)-beta-D-glucosidic linkages in (1-&gt;3)-beta-D-glucans.</text>
        <dbReference type="EC" id="3.2.1.39"/>
    </reaction>
</comment>
<evidence type="ECO:0000256" key="4">
    <source>
        <dbReference type="ARBA" id="ARBA00022801"/>
    </source>
</evidence>
<keyword evidence="5" id="KW-0119">Carbohydrate metabolism</keyword>
<dbReference type="Gene3D" id="2.70.98.30">
    <property type="entry name" value="Golgi alpha-mannosidase II, domain 4"/>
    <property type="match status" value="1"/>
</dbReference>
<dbReference type="GO" id="GO:0052861">
    <property type="term" value="F:endo-1,3(4)-beta-glucanase activity"/>
    <property type="evidence" value="ECO:0007669"/>
    <property type="project" value="InterPro"/>
</dbReference>
<evidence type="ECO:0000256" key="5">
    <source>
        <dbReference type="ARBA" id="ARBA00023277"/>
    </source>
</evidence>
<reference evidence="11" key="1">
    <citation type="journal article" date="2020" name="Front. Microbiol.">
        <title>Phenotypic and Genetic Characterization of the Cheese Ripening Yeast Geotrichum candidum.</title>
        <authorList>
            <person name="Perkins V."/>
            <person name="Vignola S."/>
            <person name="Lessard M.H."/>
            <person name="Plante P.L."/>
            <person name="Corbeil J."/>
            <person name="Dugat-Bony E."/>
            <person name="Frenette M."/>
            <person name="Labrie S."/>
        </authorList>
    </citation>
    <scope>NUCLEOTIDE SEQUENCE</scope>
    <source>
        <strain evidence="11">LMA-70</strain>
    </source>
</reference>
<dbReference type="PROSITE" id="PS52008">
    <property type="entry name" value="GH81"/>
    <property type="match status" value="1"/>
</dbReference>
<dbReference type="GO" id="GO:0000272">
    <property type="term" value="P:polysaccharide catabolic process"/>
    <property type="evidence" value="ECO:0007669"/>
    <property type="project" value="UniProtKB-KW"/>
</dbReference>
<evidence type="ECO:0000256" key="8">
    <source>
        <dbReference type="ARBA" id="ARBA00023326"/>
    </source>
</evidence>
<keyword evidence="6" id="KW-0326">Glycosidase</keyword>
<dbReference type="GO" id="GO:0042973">
    <property type="term" value="F:glucan endo-1,3-beta-D-glucosidase activity"/>
    <property type="evidence" value="ECO:0007669"/>
    <property type="project" value="UniProtKB-EC"/>
</dbReference>
<comment type="caution">
    <text evidence="11">The sequence shown here is derived from an EMBL/GenBank/DDBJ whole genome shotgun (WGS) entry which is preliminary data.</text>
</comment>
<keyword evidence="8" id="KW-0624">Polysaccharide degradation</keyword>
<name>A0A9P5KTA5_GEOCN</name>
<dbReference type="PANTHER" id="PTHR31983:SF0">
    <property type="entry name" value="GLUCAN ENDO-1,3-BETA-D-GLUCOSIDASE 2"/>
    <property type="match status" value="1"/>
</dbReference>
<evidence type="ECO:0000259" key="9">
    <source>
        <dbReference type="Pfam" id="PF03639"/>
    </source>
</evidence>
<reference evidence="11" key="2">
    <citation type="submission" date="2020-01" db="EMBL/GenBank/DDBJ databases">
        <authorList>
            <person name="Perkins V."/>
            <person name="Lessard M.-H."/>
            <person name="Dugat-Bony E."/>
            <person name="Frenette M."/>
            <person name="Labrie S."/>
        </authorList>
    </citation>
    <scope>NUCLEOTIDE SEQUENCE</scope>
    <source>
        <strain evidence="11">LMA-70</strain>
    </source>
</reference>
<dbReference type="PANTHER" id="PTHR31983">
    <property type="entry name" value="ENDO-1,3(4)-BETA-GLUCANASE 1"/>
    <property type="match status" value="1"/>
</dbReference>
<dbReference type="EC" id="3.2.1.39" evidence="3"/>
<dbReference type="AlphaFoldDB" id="A0A9P5KTA5"/>
<dbReference type="Gene3D" id="1.10.287.1170">
    <property type="entry name" value="glycoside hydrolase family 81 endo-[beta] glucanase"/>
    <property type="match status" value="1"/>
</dbReference>
<dbReference type="Proteomes" id="UP000750522">
    <property type="component" value="Unassembled WGS sequence"/>
</dbReference>
<dbReference type="Pfam" id="PF17652">
    <property type="entry name" value="Glyco_hydro81C"/>
    <property type="match status" value="1"/>
</dbReference>
<evidence type="ECO:0000256" key="2">
    <source>
        <dbReference type="ARBA" id="ARBA00010730"/>
    </source>
</evidence>
<dbReference type="Gene3D" id="1.20.5.420">
    <property type="entry name" value="Immunoglobulin FC, subunit C"/>
    <property type="match status" value="1"/>
</dbReference>
<gene>
    <name evidence="11" type="ORF">DV451_002647</name>
</gene>
<comment type="similarity">
    <text evidence="2">Belongs to the glycosyl hydrolase 81 family.</text>
</comment>
<dbReference type="EMBL" id="QQZK01000049">
    <property type="protein sequence ID" value="KAF5100296.1"/>
    <property type="molecule type" value="Genomic_DNA"/>
</dbReference>
<dbReference type="InterPro" id="IPR040720">
    <property type="entry name" value="GH81_C"/>
</dbReference>
<protein>
    <recommendedName>
        <fullName evidence="3">glucan endo-1,3-beta-D-glucosidase</fullName>
        <ecNumber evidence="3">3.2.1.39</ecNumber>
    </recommendedName>
</protein>
<keyword evidence="7" id="KW-0961">Cell wall biogenesis/degradation</keyword>
<feature type="domain" description="Glycosyl hydrolase family 81 N-terminal" evidence="9">
    <location>
        <begin position="2"/>
        <end position="309"/>
    </location>
</feature>